<dbReference type="InterPro" id="IPR002182">
    <property type="entry name" value="NB-ARC"/>
</dbReference>
<dbReference type="Pfam" id="PF00931">
    <property type="entry name" value="NB-ARC"/>
    <property type="match status" value="1"/>
</dbReference>
<dbReference type="Proteomes" id="UP000017836">
    <property type="component" value="Unassembled WGS sequence"/>
</dbReference>
<dbReference type="EMBL" id="KI393735">
    <property type="protein sequence ID" value="ERN07531.1"/>
    <property type="molecule type" value="Genomic_DNA"/>
</dbReference>
<dbReference type="GO" id="GO:0043531">
    <property type="term" value="F:ADP binding"/>
    <property type="evidence" value="ECO:0007669"/>
    <property type="project" value="InterPro"/>
</dbReference>
<evidence type="ECO:0000259" key="1">
    <source>
        <dbReference type="Pfam" id="PF00931"/>
    </source>
</evidence>
<dbReference type="AlphaFoldDB" id="W1PIR7"/>
<dbReference type="HOGENOM" id="CLU_1827940_0_0_1"/>
<name>W1PIR7_AMBTC</name>
<reference evidence="3" key="1">
    <citation type="journal article" date="2013" name="Science">
        <title>The Amborella genome and the evolution of flowering plants.</title>
        <authorList>
            <consortium name="Amborella Genome Project"/>
        </authorList>
    </citation>
    <scope>NUCLEOTIDE SEQUENCE [LARGE SCALE GENOMIC DNA]</scope>
</reference>
<accession>W1PIR7</accession>
<evidence type="ECO:0000313" key="3">
    <source>
        <dbReference type="Proteomes" id="UP000017836"/>
    </source>
</evidence>
<dbReference type="Gene3D" id="3.40.50.300">
    <property type="entry name" value="P-loop containing nucleotide triphosphate hydrolases"/>
    <property type="match status" value="1"/>
</dbReference>
<feature type="domain" description="NB-ARC" evidence="1">
    <location>
        <begin position="44"/>
        <end position="119"/>
    </location>
</feature>
<dbReference type="PANTHER" id="PTHR11017:SF385">
    <property type="entry name" value="DISEASE RESISTANCE PROTEIN (TIR-NBS-LRR CLASS)-RELATED"/>
    <property type="match status" value="1"/>
</dbReference>
<keyword evidence="3" id="KW-1185">Reference proteome</keyword>
<dbReference type="GO" id="GO:0006952">
    <property type="term" value="P:defense response"/>
    <property type="evidence" value="ECO:0007669"/>
    <property type="project" value="InterPro"/>
</dbReference>
<dbReference type="Gramene" id="ERN07531">
    <property type="protein sequence ID" value="ERN07531"/>
    <property type="gene ID" value="AMTR_s00154p00043260"/>
</dbReference>
<gene>
    <name evidence="2" type="ORF">AMTR_s00154p00043260</name>
</gene>
<dbReference type="InterPro" id="IPR027417">
    <property type="entry name" value="P-loop_NTPase"/>
</dbReference>
<dbReference type="InterPro" id="IPR044974">
    <property type="entry name" value="Disease_R_plants"/>
</dbReference>
<organism evidence="2 3">
    <name type="scientific">Amborella trichopoda</name>
    <dbReference type="NCBI Taxonomy" id="13333"/>
    <lineage>
        <taxon>Eukaryota</taxon>
        <taxon>Viridiplantae</taxon>
        <taxon>Streptophyta</taxon>
        <taxon>Embryophyta</taxon>
        <taxon>Tracheophyta</taxon>
        <taxon>Spermatophyta</taxon>
        <taxon>Magnoliopsida</taxon>
        <taxon>Amborellales</taxon>
        <taxon>Amborellaceae</taxon>
        <taxon>Amborella</taxon>
    </lineage>
</organism>
<sequence>MHIADHPVGLESRIADAMGLLDIDNVDARIIGIHGMGGIGLIGSKKVLVIIDDVDSEKQLENLAINRDGYHKGSRMIITARDEHVLNVKERVDECHIYKLKELDDTQSLQLFCRCAFGMDEPTPEYANLSKDVVSTVDGLH</sequence>
<evidence type="ECO:0000313" key="2">
    <source>
        <dbReference type="EMBL" id="ERN07531.1"/>
    </source>
</evidence>
<dbReference type="PANTHER" id="PTHR11017">
    <property type="entry name" value="LEUCINE-RICH REPEAT-CONTAINING PROTEIN"/>
    <property type="match status" value="1"/>
</dbReference>
<dbReference type="SUPFAM" id="SSF52540">
    <property type="entry name" value="P-loop containing nucleoside triphosphate hydrolases"/>
    <property type="match status" value="1"/>
</dbReference>
<protein>
    <recommendedName>
        <fullName evidence="1">NB-ARC domain-containing protein</fullName>
    </recommendedName>
</protein>
<proteinExistence type="predicted"/>